<dbReference type="AlphaFoldDB" id="A0A4Y2W3W4"/>
<name>A0A4Y2W3W4_ARAVE</name>
<protein>
    <submittedName>
        <fullName evidence="1">Uncharacterized protein</fullName>
    </submittedName>
</protein>
<dbReference type="Proteomes" id="UP000499080">
    <property type="component" value="Unassembled WGS sequence"/>
</dbReference>
<gene>
    <name evidence="1" type="ORF">AVEN_48380_1</name>
</gene>
<feature type="non-terminal residue" evidence="1">
    <location>
        <position position="70"/>
    </location>
</feature>
<evidence type="ECO:0000313" key="2">
    <source>
        <dbReference type="Proteomes" id="UP000499080"/>
    </source>
</evidence>
<accession>A0A4Y2W3W4</accession>
<dbReference type="EMBL" id="BGPR01055388">
    <property type="protein sequence ID" value="GBO31985.1"/>
    <property type="molecule type" value="Genomic_DNA"/>
</dbReference>
<evidence type="ECO:0000313" key="1">
    <source>
        <dbReference type="EMBL" id="GBO31985.1"/>
    </source>
</evidence>
<organism evidence="1 2">
    <name type="scientific">Araneus ventricosus</name>
    <name type="common">Orbweaver spider</name>
    <name type="synonym">Epeira ventricosa</name>
    <dbReference type="NCBI Taxonomy" id="182803"/>
    <lineage>
        <taxon>Eukaryota</taxon>
        <taxon>Metazoa</taxon>
        <taxon>Ecdysozoa</taxon>
        <taxon>Arthropoda</taxon>
        <taxon>Chelicerata</taxon>
        <taxon>Arachnida</taxon>
        <taxon>Araneae</taxon>
        <taxon>Araneomorphae</taxon>
        <taxon>Entelegynae</taxon>
        <taxon>Araneoidea</taxon>
        <taxon>Araneidae</taxon>
        <taxon>Araneus</taxon>
    </lineage>
</organism>
<keyword evidence="2" id="KW-1185">Reference proteome</keyword>
<reference evidence="1 2" key="1">
    <citation type="journal article" date="2019" name="Sci. Rep.">
        <title>Orb-weaving spider Araneus ventricosus genome elucidates the spidroin gene catalogue.</title>
        <authorList>
            <person name="Kono N."/>
            <person name="Nakamura H."/>
            <person name="Ohtoshi R."/>
            <person name="Moran D.A.P."/>
            <person name="Shinohara A."/>
            <person name="Yoshida Y."/>
            <person name="Fujiwara M."/>
            <person name="Mori M."/>
            <person name="Tomita M."/>
            <person name="Arakawa K."/>
        </authorList>
    </citation>
    <scope>NUCLEOTIDE SEQUENCE [LARGE SCALE GENOMIC DNA]</scope>
</reference>
<sequence>MYIWGISYGTDHLVRATRCVNEPHHRASMLCCFDSLEGPFSKVARLHLKERSPLRGMKRMVWVGMIEGRQ</sequence>
<proteinExistence type="predicted"/>
<comment type="caution">
    <text evidence="1">The sequence shown here is derived from an EMBL/GenBank/DDBJ whole genome shotgun (WGS) entry which is preliminary data.</text>
</comment>